<protein>
    <recommendedName>
        <fullName evidence="3">F-box domain-containing protein</fullName>
    </recommendedName>
</protein>
<comment type="caution">
    <text evidence="1">The sequence shown here is derived from an EMBL/GenBank/DDBJ whole genome shotgun (WGS) entry which is preliminary data.</text>
</comment>
<name>A0AAD4DIS4_9FUNG</name>
<keyword evidence="2" id="KW-1185">Reference proteome</keyword>
<gene>
    <name evidence="1" type="ORF">BGZ95_005710</name>
</gene>
<sequence length="824" mass="93603">MDPLSQLPLECLYYILNLLVQDSNTAALAALLSTNRYFATVASSVLYKEPYQFTPLEASSVSRYKRNTNLHTLIHRIPTRTLFNSLPTFTILPKVVSLGLEPVNSSTATLATTIPTARPPTLDYLTLVQHLNQVPWAVGVDQLWKWSQAPPGVASFIITDEFVNQCQDANLIPDPSWVGIDGLKLEFYQRCFQILFFRESSWVIAEPILEQLQSLTVPLSVVAKYLESPVTIQRLKRLDRFHFIMDKVSQNYNSILHRKDEASRAREDKEEDFLYGPVVRFVKEHTRFFPGVMKTAFSSHGDLWAGIHVFEESCPDRILIEINRMLSALLRPIILNTHGHLIKLLAHPVETDLSGVVELDCCWVKSEYGKHALQENNHFLQRCRKLRKLKMEPVKEGTFKWAVDEKRLSDQAAFSTNGYHNMQDILVGEGELLTQGEFWRMGLAPLEDIQLSSTSRPLTDEVNDVAVAFSQTLKHLLAISWSICSKPLSAMYHVGNNWVNLPLLTSLFVRIDGDRLVIAQDLILHCPNLVSLYLSDETLEYQCKDIQQSCQPAILPCLESLTLNGWPALTFHPATLHSTSSLKELTITCTRYMMDQDRYSSAGPEEDDFIDFDCYIPPIAELYNSYNIPSGSSAFDSTLPPTFTRPKWSWDWDLPHLTSLTLTSEFAAIFEFRMLLGCPVLETLEIEWRTRWSSYTRTISRSDLVTPSGDAIVVPSLTKLRMHGPCLLDPSCSNDDQFVAGMFPNLKSLSALQWGTFPLDSFTRLVKTMPSQSLKELFLCQQSFVEDRKEKELKLVRKEDAGKYEKEDVLAAVSIGIVPYVLLR</sequence>
<reference evidence="1" key="1">
    <citation type="journal article" date="2020" name="Fungal Divers.">
        <title>Resolving the Mortierellaceae phylogeny through synthesis of multi-gene phylogenetics and phylogenomics.</title>
        <authorList>
            <person name="Vandepol N."/>
            <person name="Liber J."/>
            <person name="Desiro A."/>
            <person name="Na H."/>
            <person name="Kennedy M."/>
            <person name="Barry K."/>
            <person name="Grigoriev I.V."/>
            <person name="Miller A.N."/>
            <person name="O'Donnell K."/>
            <person name="Stajich J.E."/>
            <person name="Bonito G."/>
        </authorList>
    </citation>
    <scope>NUCLEOTIDE SEQUENCE</scope>
    <source>
        <strain evidence="1">NRRL 28262</strain>
    </source>
</reference>
<proteinExistence type="predicted"/>
<evidence type="ECO:0000313" key="1">
    <source>
        <dbReference type="EMBL" id="KAG0277575.1"/>
    </source>
</evidence>
<dbReference type="Gene3D" id="3.80.10.10">
    <property type="entry name" value="Ribonuclease Inhibitor"/>
    <property type="match status" value="1"/>
</dbReference>
<evidence type="ECO:0008006" key="3">
    <source>
        <dbReference type="Google" id="ProtNLM"/>
    </source>
</evidence>
<accession>A0AAD4DIS4</accession>
<dbReference type="InterPro" id="IPR032675">
    <property type="entry name" value="LRR_dom_sf"/>
</dbReference>
<evidence type="ECO:0000313" key="2">
    <source>
        <dbReference type="Proteomes" id="UP001194580"/>
    </source>
</evidence>
<dbReference type="EMBL" id="JAAAIL010000264">
    <property type="protein sequence ID" value="KAG0277575.1"/>
    <property type="molecule type" value="Genomic_DNA"/>
</dbReference>
<organism evidence="1 2">
    <name type="scientific">Linnemannia exigua</name>
    <dbReference type="NCBI Taxonomy" id="604196"/>
    <lineage>
        <taxon>Eukaryota</taxon>
        <taxon>Fungi</taxon>
        <taxon>Fungi incertae sedis</taxon>
        <taxon>Mucoromycota</taxon>
        <taxon>Mortierellomycotina</taxon>
        <taxon>Mortierellomycetes</taxon>
        <taxon>Mortierellales</taxon>
        <taxon>Mortierellaceae</taxon>
        <taxon>Linnemannia</taxon>
    </lineage>
</organism>
<dbReference type="SUPFAM" id="SSF52047">
    <property type="entry name" value="RNI-like"/>
    <property type="match status" value="1"/>
</dbReference>
<dbReference type="Proteomes" id="UP001194580">
    <property type="component" value="Unassembled WGS sequence"/>
</dbReference>
<dbReference type="AlphaFoldDB" id="A0AAD4DIS4"/>